<name>A0A345PBR8_9GAMM</name>
<feature type="domain" description="SCP2" evidence="1">
    <location>
        <begin position="21"/>
        <end position="92"/>
    </location>
</feature>
<organism evidence="2 3">
    <name type="scientific">Aquirhabdus parva</name>
    <dbReference type="NCBI Taxonomy" id="2283318"/>
    <lineage>
        <taxon>Bacteria</taxon>
        <taxon>Pseudomonadati</taxon>
        <taxon>Pseudomonadota</taxon>
        <taxon>Gammaproteobacteria</taxon>
        <taxon>Moraxellales</taxon>
        <taxon>Moraxellaceae</taxon>
        <taxon>Aquirhabdus</taxon>
    </lineage>
</organism>
<dbReference type="Gene3D" id="3.30.1050.10">
    <property type="entry name" value="SCP2 sterol-binding domain"/>
    <property type="match status" value="1"/>
</dbReference>
<dbReference type="SUPFAM" id="SSF55718">
    <property type="entry name" value="SCP-like"/>
    <property type="match status" value="1"/>
</dbReference>
<dbReference type="InterPro" id="IPR003033">
    <property type="entry name" value="SCP2_sterol-bd_dom"/>
</dbReference>
<sequence length="103" mass="10912">MSRLEALTERIKDSVASGIILGKTLKFNLKGDGFIFIDGKVVSNEDKQADLTLSVGMDDLRAIGQGKLAPMAAVLSGRLRVSDMGVALGLQSQMKALFINSAS</sequence>
<protein>
    <submittedName>
        <fullName evidence="2">Sterol-binding protein</fullName>
    </submittedName>
</protein>
<reference evidence="2 3" key="1">
    <citation type="submission" date="2018-07" db="EMBL/GenBank/DDBJ databases">
        <title>Genome sequencing of Moraxellaceae gen. HYN0046.</title>
        <authorList>
            <person name="Kim M."/>
            <person name="Yi H."/>
        </authorList>
    </citation>
    <scope>NUCLEOTIDE SEQUENCE [LARGE SCALE GENOMIC DNA]</scope>
    <source>
        <strain evidence="2 3">HYN0046</strain>
    </source>
</reference>
<keyword evidence="3" id="KW-1185">Reference proteome</keyword>
<dbReference type="OrthoDB" id="9809312at2"/>
<evidence type="ECO:0000313" key="2">
    <source>
        <dbReference type="EMBL" id="AXI04727.1"/>
    </source>
</evidence>
<proteinExistence type="predicted"/>
<dbReference type="EMBL" id="CP031222">
    <property type="protein sequence ID" value="AXI04727.1"/>
    <property type="molecule type" value="Genomic_DNA"/>
</dbReference>
<evidence type="ECO:0000259" key="1">
    <source>
        <dbReference type="Pfam" id="PF02036"/>
    </source>
</evidence>
<gene>
    <name evidence="2" type="ORF">HYN46_14825</name>
</gene>
<dbReference type="InterPro" id="IPR036527">
    <property type="entry name" value="SCP2_sterol-bd_dom_sf"/>
</dbReference>
<accession>A0A345PBR8</accession>
<dbReference type="AlphaFoldDB" id="A0A345PBR8"/>
<dbReference type="Proteomes" id="UP000253940">
    <property type="component" value="Chromosome"/>
</dbReference>
<dbReference type="Pfam" id="PF02036">
    <property type="entry name" value="SCP2"/>
    <property type="match status" value="1"/>
</dbReference>
<evidence type="ECO:0000313" key="3">
    <source>
        <dbReference type="Proteomes" id="UP000253940"/>
    </source>
</evidence>
<dbReference type="KEGG" id="mbah:HYN46_14825"/>